<evidence type="ECO:0000313" key="4">
    <source>
        <dbReference type="EMBL" id="GFR19833.1"/>
    </source>
</evidence>
<dbReference type="Proteomes" id="UP000887116">
    <property type="component" value="Unassembled WGS sequence"/>
</dbReference>
<feature type="transmembrane region" description="Helical" evidence="1">
    <location>
        <begin position="201"/>
        <end position="223"/>
    </location>
</feature>
<organism evidence="4 5">
    <name type="scientific">Trichonephila clavata</name>
    <name type="common">Joro spider</name>
    <name type="synonym">Nephila clavata</name>
    <dbReference type="NCBI Taxonomy" id="2740835"/>
    <lineage>
        <taxon>Eukaryota</taxon>
        <taxon>Metazoa</taxon>
        <taxon>Ecdysozoa</taxon>
        <taxon>Arthropoda</taxon>
        <taxon>Chelicerata</taxon>
        <taxon>Arachnida</taxon>
        <taxon>Araneae</taxon>
        <taxon>Araneomorphae</taxon>
        <taxon>Entelegynae</taxon>
        <taxon>Araneoidea</taxon>
        <taxon>Nephilidae</taxon>
        <taxon>Trichonephila</taxon>
    </lineage>
</organism>
<dbReference type="InterPro" id="IPR052728">
    <property type="entry name" value="O2_lipid_transport_reg"/>
</dbReference>
<dbReference type="Pfam" id="PF20146">
    <property type="entry name" value="NRF"/>
    <property type="match status" value="1"/>
</dbReference>
<reference evidence="4" key="1">
    <citation type="submission" date="2020-07" db="EMBL/GenBank/DDBJ databases">
        <title>Multicomponent nature underlies the extraordinary mechanical properties of spider dragline silk.</title>
        <authorList>
            <person name="Kono N."/>
            <person name="Nakamura H."/>
            <person name="Mori M."/>
            <person name="Yoshida Y."/>
            <person name="Ohtoshi R."/>
            <person name="Malay A.D."/>
            <person name="Moran D.A.P."/>
            <person name="Tomita M."/>
            <person name="Numata K."/>
            <person name="Arakawa K."/>
        </authorList>
    </citation>
    <scope>NUCLEOTIDE SEQUENCE</scope>
</reference>
<keyword evidence="1" id="KW-0472">Membrane</keyword>
<keyword evidence="2" id="KW-0732">Signal</keyword>
<name>A0A8X6HBV2_TRICU</name>
<evidence type="ECO:0000259" key="3">
    <source>
        <dbReference type="SMART" id="SM00703"/>
    </source>
</evidence>
<keyword evidence="1" id="KW-1133">Transmembrane helix</keyword>
<sequence length="287" mass="32019">MFSLIIFAVFLSACRAENDTFKSFQKLSELNEKWLQATSNPEVAMILQHPPYSYHSNNLAPNLNVSEVLLIKNETEISTTPEGSIKSCSDDLVQILYNLKSDWARQMIDSDGKLSSGLLRGGLIWPGHFEECNSVYAPKDDEGHGDFHGKYCLTSWTMNLGGQYSKLPLKRHPLLKIHKSSLTLKEVSCKLKDKELDIGSIIYVVFVSCFVILVLVGSAVTVLHNLKKQRTISIPYSEQNIQVSGENSDLSEASAIKSQQKSYDSCNDTKSLIQTRIGVSAIQRKQA</sequence>
<evidence type="ECO:0000256" key="1">
    <source>
        <dbReference type="SAM" id="Phobius"/>
    </source>
</evidence>
<accession>A0A8X6HBV2</accession>
<evidence type="ECO:0000256" key="2">
    <source>
        <dbReference type="SAM" id="SignalP"/>
    </source>
</evidence>
<dbReference type="AlphaFoldDB" id="A0A8X6HBV2"/>
<dbReference type="EMBL" id="BMAO01027826">
    <property type="protein sequence ID" value="GFR19833.1"/>
    <property type="molecule type" value="Genomic_DNA"/>
</dbReference>
<proteinExistence type="predicted"/>
<dbReference type="PANTHER" id="PTHR11161">
    <property type="entry name" value="O-ACYLTRANSFERASE"/>
    <property type="match status" value="1"/>
</dbReference>
<protein>
    <recommendedName>
        <fullName evidence="3">Nose resistant-to-fluoxetine protein N-terminal domain-containing protein</fullName>
    </recommendedName>
</protein>
<dbReference type="PANTHER" id="PTHR11161:SF0">
    <property type="entry name" value="O-ACYLTRANSFERASE LIKE PROTEIN"/>
    <property type="match status" value="1"/>
</dbReference>
<feature type="signal peptide" evidence="2">
    <location>
        <begin position="1"/>
        <end position="16"/>
    </location>
</feature>
<dbReference type="InterPro" id="IPR006621">
    <property type="entry name" value="Nose-resist-to-fluoxetine_N"/>
</dbReference>
<keyword evidence="5" id="KW-1185">Reference proteome</keyword>
<comment type="caution">
    <text evidence="4">The sequence shown here is derived from an EMBL/GenBank/DDBJ whole genome shotgun (WGS) entry which is preliminary data.</text>
</comment>
<feature type="chain" id="PRO_5036457556" description="Nose resistant-to-fluoxetine protein N-terminal domain-containing protein" evidence="2">
    <location>
        <begin position="17"/>
        <end position="287"/>
    </location>
</feature>
<feature type="domain" description="Nose resistant-to-fluoxetine protein N-terminal" evidence="3">
    <location>
        <begin position="85"/>
        <end position="191"/>
    </location>
</feature>
<evidence type="ECO:0000313" key="5">
    <source>
        <dbReference type="Proteomes" id="UP000887116"/>
    </source>
</evidence>
<gene>
    <name evidence="4" type="ORF">TNCT_672201</name>
</gene>
<keyword evidence="1" id="KW-0812">Transmembrane</keyword>
<dbReference type="SMART" id="SM00703">
    <property type="entry name" value="NRF"/>
    <property type="match status" value="1"/>
</dbReference>